<dbReference type="EMBL" id="CYPU01000012">
    <property type="protein sequence ID" value="CUH46543.1"/>
    <property type="molecule type" value="Genomic_DNA"/>
</dbReference>
<reference evidence="1 2" key="1">
    <citation type="submission" date="2015-09" db="EMBL/GenBank/DDBJ databases">
        <authorList>
            <consortium name="Swine Surveillance"/>
        </authorList>
    </citation>
    <scope>NUCLEOTIDE SEQUENCE [LARGE SCALE GENOMIC DNA]</scope>
    <source>
        <strain evidence="1 2">CECT 4292</strain>
    </source>
</reference>
<evidence type="ECO:0008006" key="3">
    <source>
        <dbReference type="Google" id="ProtNLM"/>
    </source>
</evidence>
<proteinExistence type="predicted"/>
<dbReference type="AlphaFoldDB" id="A0A0P1EBD9"/>
<accession>A0A0P1EBD9</accession>
<protein>
    <recommendedName>
        <fullName evidence="3">GIY-YIG domain-containing protein</fullName>
    </recommendedName>
</protein>
<sequence>MPLFGPMVCPETGEQYVGSAYGEDGFAGRWIAYANDGHGGNKLLRSRNRTNYAVSVLEVASTEDTNSTALLRPTQSSISLKIRRSFPRQHPTSLNDLKILIYA</sequence>
<dbReference type="Proteomes" id="UP000050783">
    <property type="component" value="Unassembled WGS sequence"/>
</dbReference>
<organism evidence="1 2">
    <name type="scientific">Ruegeria atlantica</name>
    <dbReference type="NCBI Taxonomy" id="81569"/>
    <lineage>
        <taxon>Bacteria</taxon>
        <taxon>Pseudomonadati</taxon>
        <taxon>Pseudomonadota</taxon>
        <taxon>Alphaproteobacteria</taxon>
        <taxon>Rhodobacterales</taxon>
        <taxon>Roseobacteraceae</taxon>
        <taxon>Ruegeria</taxon>
    </lineage>
</organism>
<evidence type="ECO:0000313" key="2">
    <source>
        <dbReference type="Proteomes" id="UP000050783"/>
    </source>
</evidence>
<evidence type="ECO:0000313" key="1">
    <source>
        <dbReference type="EMBL" id="CUH46543.1"/>
    </source>
</evidence>
<name>A0A0P1EBD9_9RHOB</name>
<gene>
    <name evidence="1" type="ORF">RUA4292_00709</name>
</gene>